<dbReference type="GO" id="GO:0003924">
    <property type="term" value="F:GTPase activity"/>
    <property type="evidence" value="ECO:0007669"/>
    <property type="project" value="InterPro"/>
</dbReference>
<dbReference type="PANTHER" id="PTHR10218">
    <property type="entry name" value="GTP-BINDING PROTEIN ALPHA SUBUNIT"/>
    <property type="match status" value="1"/>
</dbReference>
<dbReference type="GO" id="GO:0005525">
    <property type="term" value="F:GTP binding"/>
    <property type="evidence" value="ECO:0007669"/>
    <property type="project" value="UniProtKB-KW"/>
</dbReference>
<keyword evidence="3" id="KW-0342">GTP-binding</keyword>
<dbReference type="Gene3D" id="1.10.400.10">
    <property type="entry name" value="GI Alpha 1, domain 2-like"/>
    <property type="match status" value="1"/>
</dbReference>
<dbReference type="InterPro" id="IPR001019">
    <property type="entry name" value="Gprotein_alpha_su"/>
</dbReference>
<dbReference type="PANTHER" id="PTHR10218:SF302">
    <property type="entry name" value="GUANINE NUCLEOTIDE-BINDING PROTEIN ALPHA-5 SUBUNIT"/>
    <property type="match status" value="1"/>
</dbReference>
<dbReference type="GO" id="GO:0005737">
    <property type="term" value="C:cytoplasm"/>
    <property type="evidence" value="ECO:0007669"/>
    <property type="project" value="TreeGrafter"/>
</dbReference>
<keyword evidence="1 5" id="KW-0479">Metal-binding</keyword>
<dbReference type="GO" id="GO:0001664">
    <property type="term" value="F:G protein-coupled receptor binding"/>
    <property type="evidence" value="ECO:0007669"/>
    <property type="project" value="TreeGrafter"/>
</dbReference>
<evidence type="ECO:0000256" key="1">
    <source>
        <dbReference type="ARBA" id="ARBA00022723"/>
    </source>
</evidence>
<dbReference type="GO" id="GO:0031683">
    <property type="term" value="F:G-protein beta/gamma-subunit complex binding"/>
    <property type="evidence" value="ECO:0007669"/>
    <property type="project" value="InterPro"/>
</dbReference>
<evidence type="ECO:0000256" key="3">
    <source>
        <dbReference type="ARBA" id="ARBA00023134"/>
    </source>
</evidence>
<evidence type="ECO:0000256" key="5">
    <source>
        <dbReference type="PIRSR" id="PIRSR601019-2"/>
    </source>
</evidence>
<dbReference type="GO" id="GO:0007188">
    <property type="term" value="P:adenylate cyclase-modulating G protein-coupled receptor signaling pathway"/>
    <property type="evidence" value="ECO:0007669"/>
    <property type="project" value="TreeGrafter"/>
</dbReference>
<feature type="non-terminal residue" evidence="6">
    <location>
        <position position="1"/>
    </location>
</feature>
<accession>A0A146KLI8</accession>
<evidence type="ECO:0000313" key="6">
    <source>
        <dbReference type="EMBL" id="JAP96049.1"/>
    </source>
</evidence>
<dbReference type="GO" id="GO:0005834">
    <property type="term" value="C:heterotrimeric G-protein complex"/>
    <property type="evidence" value="ECO:0007669"/>
    <property type="project" value="TreeGrafter"/>
</dbReference>
<feature type="binding site" evidence="5">
    <location>
        <position position="19"/>
    </location>
    <ligand>
        <name>Mg(2+)</name>
        <dbReference type="ChEBI" id="CHEBI:18420"/>
    </ligand>
</feature>
<sequence length="283" mass="32900">GGATDVNVLLLGGSNSGQTTWLKQLSILYKNGYTEIEREYLRTLIVQSYLKDLKQLVVKLQTPPVQLQPALDFVAQINVDQPIFPTEQLFQFVNQIVNFDQFQSLQKPENFDFLSQQLTQKLPTNEMILKSHIQIHEDDFEFKFQQKVYKFSSKFSQQKFIIFFASVVDFENFNQNLDLFSQKMNSPQNAKTPFILLLTKVDLLESTLKQKNFKDFCEDFDGENNSQDVLKFYRQQFAECNKINVKLRSWDIIQATQIDSKVMEAISHKIMQFAVQTAMKEGG</sequence>
<feature type="non-terminal residue" evidence="6">
    <location>
        <position position="283"/>
    </location>
</feature>
<dbReference type="SUPFAM" id="SSF52540">
    <property type="entry name" value="P-loop containing nucleoside triphosphate hydrolases"/>
    <property type="match status" value="1"/>
</dbReference>
<dbReference type="InterPro" id="IPR011025">
    <property type="entry name" value="GproteinA_insert"/>
</dbReference>
<protein>
    <submittedName>
        <fullName evidence="6">G-protein alpha subunit</fullName>
    </submittedName>
</protein>
<gene>
    <name evidence="6" type="ORF">TPC1_10747</name>
</gene>
<dbReference type="Gene3D" id="3.40.50.300">
    <property type="entry name" value="P-loop containing nucleotide triphosphate hydrolases"/>
    <property type="match status" value="2"/>
</dbReference>
<dbReference type="AlphaFoldDB" id="A0A146KLI8"/>
<dbReference type="SMART" id="SM00275">
    <property type="entry name" value="G_alpha"/>
    <property type="match status" value="1"/>
</dbReference>
<reference evidence="6" key="1">
    <citation type="submission" date="2015-07" db="EMBL/GenBank/DDBJ databases">
        <title>Adaptation to a free-living lifestyle via gene acquisitions in the diplomonad Trepomonas sp. PC1.</title>
        <authorList>
            <person name="Xu F."/>
            <person name="Jerlstrom-Hultqvist J."/>
            <person name="Kolisko M."/>
            <person name="Simpson A.G.B."/>
            <person name="Roger A.J."/>
            <person name="Svard S.G."/>
            <person name="Andersson J.O."/>
        </authorList>
    </citation>
    <scope>NUCLEOTIDE SEQUENCE</scope>
    <source>
        <strain evidence="6">PC1</strain>
    </source>
</reference>
<keyword evidence="4" id="KW-0807">Transducer</keyword>
<name>A0A146KLI8_9EUKA</name>
<dbReference type="GO" id="GO:0046872">
    <property type="term" value="F:metal ion binding"/>
    <property type="evidence" value="ECO:0007669"/>
    <property type="project" value="UniProtKB-KW"/>
</dbReference>
<evidence type="ECO:0000256" key="2">
    <source>
        <dbReference type="ARBA" id="ARBA00022741"/>
    </source>
</evidence>
<keyword evidence="2" id="KW-0547">Nucleotide-binding</keyword>
<evidence type="ECO:0000256" key="4">
    <source>
        <dbReference type="ARBA" id="ARBA00023224"/>
    </source>
</evidence>
<dbReference type="EMBL" id="GDID01000557">
    <property type="protein sequence ID" value="JAP96049.1"/>
    <property type="molecule type" value="Transcribed_RNA"/>
</dbReference>
<organism evidence="6">
    <name type="scientific">Trepomonas sp. PC1</name>
    <dbReference type="NCBI Taxonomy" id="1076344"/>
    <lineage>
        <taxon>Eukaryota</taxon>
        <taxon>Metamonada</taxon>
        <taxon>Diplomonadida</taxon>
        <taxon>Hexamitidae</taxon>
        <taxon>Hexamitinae</taxon>
        <taxon>Trepomonas</taxon>
    </lineage>
</organism>
<keyword evidence="5" id="KW-0460">Magnesium</keyword>
<dbReference type="InterPro" id="IPR027417">
    <property type="entry name" value="P-loop_NTPase"/>
</dbReference>
<proteinExistence type="predicted"/>
<dbReference type="Pfam" id="PF00503">
    <property type="entry name" value="G-alpha"/>
    <property type="match status" value="1"/>
</dbReference>